<dbReference type="SMART" id="SM00718">
    <property type="entry name" value="DM4_12"/>
    <property type="match status" value="1"/>
</dbReference>
<feature type="signal peptide" evidence="2">
    <location>
        <begin position="1"/>
        <end position="23"/>
    </location>
</feature>
<dbReference type="InterPro" id="IPR006631">
    <property type="entry name" value="DM4_12"/>
</dbReference>
<dbReference type="PANTHER" id="PTHR21398:SF23">
    <property type="entry name" value="AGAP002978-PA"/>
    <property type="match status" value="1"/>
</dbReference>
<feature type="chain" id="PRO_5036496849" evidence="2">
    <location>
        <begin position="24"/>
        <end position="196"/>
    </location>
</feature>
<reference evidence="3 4" key="1">
    <citation type="journal article" date="2017" name="G3 (Bethesda)">
        <title>The Physical Genome Mapping of Anopheles albimanus Corrected Scaffold Misassemblies and Identified Interarm Rearrangements in Genus Anopheles.</title>
        <authorList>
            <person name="Artemov G.N."/>
            <person name="Peery A.N."/>
            <person name="Jiang X."/>
            <person name="Tu Z."/>
            <person name="Stegniy V.N."/>
            <person name="Sharakhova M.V."/>
            <person name="Sharakhov I.V."/>
        </authorList>
    </citation>
    <scope>NUCLEOTIDE SEQUENCE [LARGE SCALE GENOMIC DNA]</scope>
    <source>
        <strain evidence="3 4">ALBI9_A</strain>
    </source>
</reference>
<evidence type="ECO:0000313" key="3">
    <source>
        <dbReference type="EnsemblMetazoa" id="AALB016652-PA"/>
    </source>
</evidence>
<evidence type="ECO:0000313" key="4">
    <source>
        <dbReference type="Proteomes" id="UP000069272"/>
    </source>
</evidence>
<dbReference type="AlphaFoldDB" id="A0A8W7K766"/>
<dbReference type="PANTHER" id="PTHR21398">
    <property type="entry name" value="AGAP007094-PA"/>
    <property type="match status" value="1"/>
</dbReference>
<dbReference type="Proteomes" id="UP000069272">
    <property type="component" value="Chromosome 2R"/>
</dbReference>
<dbReference type="RefSeq" id="XP_035774072.1">
    <property type="nucleotide sequence ID" value="XM_035918179.1"/>
</dbReference>
<keyword evidence="2" id="KW-0732">Signal</keyword>
<evidence type="ECO:0000256" key="1">
    <source>
        <dbReference type="SAM" id="MobiDB-lite"/>
    </source>
</evidence>
<name>A0A8W7K766_ANOAL</name>
<dbReference type="GeneID" id="118456979"/>
<sequence length="196" mass="22385">MDASRWIALMVACLAFGCAFGEAEQQYTNSSQTLARRKRNLIFHPISRGFFRVNIKDGVADNSSIWAHGIGFRMNIEFYNPPGLKITRRDVHQSLESMIMSHGFDGRACILRTFCEISKVMTPKSGILFQLFKLIFRLPEGDDKYFPYLTTNDCRELDRHCPITQLEMDRMGVQDNEVTGGLDSPMVPDGSRSRYD</sequence>
<accession>A0A8W7K766</accession>
<organism evidence="3 4">
    <name type="scientific">Anopheles albimanus</name>
    <name type="common">New world malaria mosquito</name>
    <dbReference type="NCBI Taxonomy" id="7167"/>
    <lineage>
        <taxon>Eukaryota</taxon>
        <taxon>Metazoa</taxon>
        <taxon>Ecdysozoa</taxon>
        <taxon>Arthropoda</taxon>
        <taxon>Hexapoda</taxon>
        <taxon>Insecta</taxon>
        <taxon>Pterygota</taxon>
        <taxon>Neoptera</taxon>
        <taxon>Endopterygota</taxon>
        <taxon>Diptera</taxon>
        <taxon>Nematocera</taxon>
        <taxon>Culicoidea</taxon>
        <taxon>Culicidae</taxon>
        <taxon>Anophelinae</taxon>
        <taxon>Anopheles</taxon>
    </lineage>
</organism>
<proteinExistence type="predicted"/>
<evidence type="ECO:0000256" key="2">
    <source>
        <dbReference type="SAM" id="SignalP"/>
    </source>
</evidence>
<dbReference type="PROSITE" id="PS51257">
    <property type="entry name" value="PROKAR_LIPOPROTEIN"/>
    <property type="match status" value="1"/>
</dbReference>
<dbReference type="Pfam" id="PF07841">
    <property type="entry name" value="DM4_12"/>
    <property type="match status" value="1"/>
</dbReference>
<keyword evidence="4" id="KW-1185">Reference proteome</keyword>
<dbReference type="EnsemblMetazoa" id="AALB016652-RA">
    <property type="protein sequence ID" value="AALB016652-PA"/>
    <property type="gene ID" value="AALB016652"/>
</dbReference>
<reference evidence="3" key="2">
    <citation type="submission" date="2022-08" db="UniProtKB">
        <authorList>
            <consortium name="EnsemblMetazoa"/>
        </authorList>
    </citation>
    <scope>IDENTIFICATION</scope>
    <source>
        <strain evidence="3">STECLA/ALBI9_A</strain>
    </source>
</reference>
<feature type="region of interest" description="Disordered" evidence="1">
    <location>
        <begin position="175"/>
        <end position="196"/>
    </location>
</feature>
<protein>
    <submittedName>
        <fullName evidence="3">Uncharacterized protein</fullName>
    </submittedName>
</protein>